<proteinExistence type="predicted"/>
<feature type="compositionally biased region" description="Basic residues" evidence="1">
    <location>
        <begin position="65"/>
        <end position="74"/>
    </location>
</feature>
<organism evidence="3">
    <name type="scientific">Schistosoma mansoni</name>
    <name type="common">Blood fluke</name>
    <dbReference type="NCBI Taxonomy" id="6183"/>
    <lineage>
        <taxon>Eukaryota</taxon>
        <taxon>Metazoa</taxon>
        <taxon>Spiralia</taxon>
        <taxon>Lophotrochozoa</taxon>
        <taxon>Platyhelminthes</taxon>
        <taxon>Trematoda</taxon>
        <taxon>Digenea</taxon>
        <taxon>Strigeidida</taxon>
        <taxon>Schistosomatoidea</taxon>
        <taxon>Schistosomatidae</taxon>
        <taxon>Schistosoma</taxon>
    </lineage>
</organism>
<dbReference type="WBParaSite" id="Smp_143910.5">
    <property type="protein sequence ID" value="Smp_143910.5"/>
    <property type="gene ID" value="Smp_143910"/>
</dbReference>
<name>A0A5K4EPL0_SCHMA</name>
<dbReference type="ExpressionAtlas" id="A0A5K4EPL0">
    <property type="expression patterns" value="baseline"/>
</dbReference>
<dbReference type="AlphaFoldDB" id="A0A5K4EPL0"/>
<feature type="region of interest" description="Disordered" evidence="1">
    <location>
        <begin position="25"/>
        <end position="85"/>
    </location>
</feature>
<feature type="transmembrane region" description="Helical" evidence="2">
    <location>
        <begin position="234"/>
        <end position="253"/>
    </location>
</feature>
<keyword evidence="2" id="KW-0472">Membrane</keyword>
<feature type="compositionally biased region" description="Polar residues" evidence="1">
    <location>
        <begin position="104"/>
        <end position="114"/>
    </location>
</feature>
<evidence type="ECO:0000313" key="3">
    <source>
        <dbReference type="WBParaSite" id="Smp_143910.5"/>
    </source>
</evidence>
<feature type="compositionally biased region" description="Polar residues" evidence="1">
    <location>
        <begin position="49"/>
        <end position="61"/>
    </location>
</feature>
<protein>
    <submittedName>
        <fullName evidence="3">C2 domain-containing protein</fullName>
    </submittedName>
</protein>
<sequence>MDEPVKNNQHTSHSDPEEVRILESSLQTKHKHKSRQFPDFIDSEKTKLDVTQSNNDDSTVSKPPVAKKRKKISKKPVTIRSSDMATESIKSEIHLSKKDKVVQRENQPISTSPSMKYEQSKQLVKSKSSYPLPERMQRLRRSTGLGELSTSPDLSLSDLKGNENFNQINNDEFFTKEWYDNSKQNDTTYNMDSISKSKHLTMNEPQSKLLKGKRFKTYSSKRIESNMEDNSMEVIIRLLVLINYYLFCFVLYCT</sequence>
<accession>A0A5K4EPL0</accession>
<dbReference type="InParanoid" id="A0A5K4EPL0"/>
<reference evidence="3" key="1">
    <citation type="submission" date="2019-11" db="UniProtKB">
        <authorList>
            <consortium name="WormBaseParasite"/>
        </authorList>
    </citation>
    <scope>IDENTIFICATION</scope>
    <source>
        <strain evidence="3">Puerto Rican</strain>
    </source>
</reference>
<evidence type="ECO:0000256" key="2">
    <source>
        <dbReference type="SAM" id="Phobius"/>
    </source>
</evidence>
<evidence type="ECO:0000256" key="1">
    <source>
        <dbReference type="SAM" id="MobiDB-lite"/>
    </source>
</evidence>
<keyword evidence="2" id="KW-0812">Transmembrane</keyword>
<feature type="region of interest" description="Disordered" evidence="1">
    <location>
        <begin position="99"/>
        <end position="128"/>
    </location>
</feature>
<dbReference type="STRING" id="6183.A0A5K4EPL0"/>
<keyword evidence="2" id="KW-1133">Transmembrane helix</keyword>